<accession>A0A1E4TGR0</accession>
<feature type="non-terminal residue" evidence="3">
    <location>
        <position position="1"/>
    </location>
</feature>
<reference evidence="4" key="1">
    <citation type="submission" date="2016-02" db="EMBL/GenBank/DDBJ databases">
        <title>Comparative genomics of biotechnologically important yeasts.</title>
        <authorList>
            <consortium name="DOE Joint Genome Institute"/>
            <person name="Riley R."/>
            <person name="Haridas S."/>
            <person name="Wolfe K.H."/>
            <person name="Lopes M.R."/>
            <person name="Hittinger C.T."/>
            <person name="Goker M."/>
            <person name="Salamov A."/>
            <person name="Wisecaver J."/>
            <person name="Long T.M."/>
            <person name="Aerts A.L."/>
            <person name="Barry K."/>
            <person name="Choi C."/>
            <person name="Clum A."/>
            <person name="Coughlan A.Y."/>
            <person name="Deshpande S."/>
            <person name="Douglass A.P."/>
            <person name="Hanson S.J."/>
            <person name="Klenk H.-P."/>
            <person name="Labutti K."/>
            <person name="Lapidus A."/>
            <person name="Lindquist E."/>
            <person name="Lipzen A."/>
            <person name="Meier-Kolthoff J.P."/>
            <person name="Ohm R.A."/>
            <person name="Otillar R.P."/>
            <person name="Pangilinan J."/>
            <person name="Peng Y."/>
            <person name="Rokas A."/>
            <person name="Rosa C.A."/>
            <person name="Scheuner C."/>
            <person name="Sibirny A.A."/>
            <person name="Slot J.C."/>
            <person name="Stielow J.B."/>
            <person name="Sun H."/>
            <person name="Kurtzman C.P."/>
            <person name="Blackwell M."/>
            <person name="Jeffries T.W."/>
            <person name="Grigoriev I.V."/>
        </authorList>
    </citation>
    <scope>NUCLEOTIDE SEQUENCE [LARGE SCALE GENOMIC DNA]</scope>
    <source>
        <strain evidence="4">NRRL Y-17796</strain>
    </source>
</reference>
<name>A0A1E4TGR0_9ASCO</name>
<dbReference type="PANTHER" id="PTHR13261:SF0">
    <property type="entry name" value="BRCA2 AND CDKN1A-INTERACTING PROTEIN"/>
    <property type="match status" value="1"/>
</dbReference>
<sequence length="248" mass="28420">EDEHEQEIVNVDFDFFDTKEIDFEAIQNLLRQLFNVDGPLFDLTSLADIIIKQNIGSSVKCDGEDSDPFAFLSVVSLKRPEPVTGSLLKYIHSKIDDSFRTTLNSKLESTGLILSERLLNMPTEVMPHMYRMLLEELKTATSKGELPDLDTFVLVSRTFTATSSEIDDPKPKKKKKAAESEMFYFHPEDEVMLRHAKHYASYEFTRPPEEADSRRTFQDYGIFPKGILILLDKAGLEVSIREMLELFP</sequence>
<keyword evidence="4" id="KW-1185">Reference proteome</keyword>
<feature type="non-terminal residue" evidence="3">
    <location>
        <position position="248"/>
    </location>
</feature>
<dbReference type="AlphaFoldDB" id="A0A1E4TGR0"/>
<dbReference type="OrthoDB" id="27543at2759"/>
<dbReference type="GO" id="GO:0006611">
    <property type="term" value="P:protein export from nucleus"/>
    <property type="evidence" value="ECO:0007669"/>
    <property type="project" value="EnsemblFungi"/>
</dbReference>
<dbReference type="PIRSF" id="PIRSF028983">
    <property type="entry name" value="BCP1"/>
    <property type="match status" value="1"/>
</dbReference>
<dbReference type="GO" id="GO:0030674">
    <property type="term" value="F:protein-macromolecule adaptor activity"/>
    <property type="evidence" value="ECO:0007669"/>
    <property type="project" value="EnsemblFungi"/>
</dbReference>
<organism evidence="3 4">
    <name type="scientific">Tortispora caseinolytica NRRL Y-17796</name>
    <dbReference type="NCBI Taxonomy" id="767744"/>
    <lineage>
        <taxon>Eukaryota</taxon>
        <taxon>Fungi</taxon>
        <taxon>Dikarya</taxon>
        <taxon>Ascomycota</taxon>
        <taxon>Saccharomycotina</taxon>
        <taxon>Trigonopsidomycetes</taxon>
        <taxon>Trigonopsidales</taxon>
        <taxon>Trigonopsidaceae</taxon>
        <taxon>Tortispora</taxon>
    </lineage>
</organism>
<dbReference type="GO" id="GO:0000055">
    <property type="term" value="P:ribosomal large subunit export from nucleus"/>
    <property type="evidence" value="ECO:0007669"/>
    <property type="project" value="EnsemblFungi"/>
</dbReference>
<dbReference type="GO" id="GO:0005634">
    <property type="term" value="C:nucleus"/>
    <property type="evidence" value="ECO:0007669"/>
    <property type="project" value="TreeGrafter"/>
</dbReference>
<dbReference type="GO" id="GO:0044183">
    <property type="term" value="F:protein folding chaperone"/>
    <property type="evidence" value="ECO:0007669"/>
    <property type="project" value="EnsemblFungi"/>
</dbReference>
<dbReference type="InterPro" id="IPR025602">
    <property type="entry name" value="BCP1_family"/>
</dbReference>
<dbReference type="Pfam" id="PF13862">
    <property type="entry name" value="BCCIP"/>
    <property type="match status" value="1"/>
</dbReference>
<comment type="similarity">
    <text evidence="1">Belongs to the BCP1 family.</text>
</comment>
<dbReference type="EMBL" id="KV453842">
    <property type="protein sequence ID" value="ODV90951.1"/>
    <property type="molecule type" value="Genomic_DNA"/>
</dbReference>
<dbReference type="Proteomes" id="UP000095023">
    <property type="component" value="Unassembled WGS sequence"/>
</dbReference>
<evidence type="ECO:0000256" key="1">
    <source>
        <dbReference type="ARBA" id="ARBA00006781"/>
    </source>
</evidence>
<evidence type="ECO:0000256" key="2">
    <source>
        <dbReference type="ARBA" id="ARBA00014649"/>
    </source>
</evidence>
<protein>
    <recommendedName>
        <fullName evidence="2">Protein BCP1</fullName>
    </recommendedName>
</protein>
<gene>
    <name evidence="3" type="ORF">CANCADRAFT_11320</name>
</gene>
<evidence type="ECO:0000313" key="3">
    <source>
        <dbReference type="EMBL" id="ODV90951.1"/>
    </source>
</evidence>
<evidence type="ECO:0000313" key="4">
    <source>
        <dbReference type="Proteomes" id="UP000095023"/>
    </source>
</evidence>
<dbReference type="PANTHER" id="PTHR13261">
    <property type="entry name" value="BRCA2 AND CDKN1A INTERACTING PROTEIN"/>
    <property type="match status" value="1"/>
</dbReference>
<proteinExistence type="inferred from homology"/>